<dbReference type="EMBL" id="OBEB01000010">
    <property type="protein sequence ID" value="SNY60469.1"/>
    <property type="molecule type" value="Genomic_DNA"/>
</dbReference>
<dbReference type="OrthoDB" id="5762578at2"/>
<name>A0A285JJI9_9GAMM</name>
<evidence type="ECO:0000256" key="1">
    <source>
        <dbReference type="SAM" id="Phobius"/>
    </source>
</evidence>
<feature type="transmembrane region" description="Helical" evidence="1">
    <location>
        <begin position="191"/>
        <end position="215"/>
    </location>
</feature>
<dbReference type="AlphaFoldDB" id="A0A285JJI9"/>
<sequence>MLTDQQKRCMQRVIQDNQHEVCVISPEMMDEIVNSQAARGNTEAKTLWEQIKGSIEFGANYLALGGDMTKLAQLGYALGGLGQAYVKSYNGKSYIILKGHAGLRRILTGTRYLANNTQVMALGLGKHAAQAAVRSGGILTVVLVGAYRIADFFLSDEATLTQLIGYLAVDVVKVAITAGVAWGAIAVGAAIGIAVGPIAAVVLVGLALTPALNYLDERFGISDKVVKGLEELSERSQNYAQQLRRDIQNRASQAASRAAKPVLDYVVDSARRIIIDAAKHQLDRFLSPRLY</sequence>
<keyword evidence="1" id="KW-1133">Transmembrane helix</keyword>
<dbReference type="RefSeq" id="WP_097112996.1">
    <property type="nucleotide sequence ID" value="NZ_OBEB01000010.1"/>
</dbReference>
<evidence type="ECO:0000313" key="3">
    <source>
        <dbReference type="Proteomes" id="UP000219353"/>
    </source>
</evidence>
<organism evidence="2 3">
    <name type="scientific">Arsukibacterium tuosuense</name>
    <dbReference type="NCBI Taxonomy" id="1323745"/>
    <lineage>
        <taxon>Bacteria</taxon>
        <taxon>Pseudomonadati</taxon>
        <taxon>Pseudomonadota</taxon>
        <taxon>Gammaproteobacteria</taxon>
        <taxon>Chromatiales</taxon>
        <taxon>Chromatiaceae</taxon>
        <taxon>Arsukibacterium</taxon>
    </lineage>
</organism>
<proteinExistence type="predicted"/>
<evidence type="ECO:0000313" key="2">
    <source>
        <dbReference type="EMBL" id="SNY60469.1"/>
    </source>
</evidence>
<feature type="transmembrane region" description="Helical" evidence="1">
    <location>
        <begin position="163"/>
        <end position="185"/>
    </location>
</feature>
<dbReference type="Proteomes" id="UP000219353">
    <property type="component" value="Unassembled WGS sequence"/>
</dbReference>
<accession>A0A285JJI9</accession>
<keyword evidence="1" id="KW-0812">Transmembrane</keyword>
<keyword evidence="3" id="KW-1185">Reference proteome</keyword>
<reference evidence="3" key="1">
    <citation type="submission" date="2017-09" db="EMBL/GenBank/DDBJ databases">
        <authorList>
            <person name="Varghese N."/>
            <person name="Submissions S."/>
        </authorList>
    </citation>
    <scope>NUCLEOTIDE SEQUENCE [LARGE SCALE GENOMIC DNA]</scope>
    <source>
        <strain evidence="3">CGMCC 1.12461</strain>
    </source>
</reference>
<gene>
    <name evidence="2" type="ORF">SAMN06297280_0101</name>
</gene>
<keyword evidence="1" id="KW-0472">Membrane</keyword>
<protein>
    <submittedName>
        <fullName evidence="2">Uncharacterized protein</fullName>
    </submittedName>
</protein>